<protein>
    <recommendedName>
        <fullName evidence="7">NADP-dependent oxidoreductase domain-containing protein</fullName>
    </recommendedName>
</protein>
<accession>A0A8H7Q9N3</accession>
<keyword evidence="3" id="KW-0560">Oxidoreductase</keyword>
<organism evidence="8 9">
    <name type="scientific">Umbelopsis vinacea</name>
    <dbReference type="NCBI Taxonomy" id="44442"/>
    <lineage>
        <taxon>Eukaryota</taxon>
        <taxon>Fungi</taxon>
        <taxon>Fungi incertae sedis</taxon>
        <taxon>Mucoromycota</taxon>
        <taxon>Mucoromycotina</taxon>
        <taxon>Umbelopsidomycetes</taxon>
        <taxon>Umbelopsidales</taxon>
        <taxon>Umbelopsidaceae</taxon>
        <taxon>Umbelopsis</taxon>
    </lineage>
</organism>
<dbReference type="InterPro" id="IPR020471">
    <property type="entry name" value="AKR"/>
</dbReference>
<evidence type="ECO:0000259" key="7">
    <source>
        <dbReference type="Pfam" id="PF00248"/>
    </source>
</evidence>
<keyword evidence="9" id="KW-1185">Reference proteome</keyword>
<dbReference type="FunFam" id="3.20.20.100:FF:000006">
    <property type="entry name" value="Aldo-keto reductase family 1 member A1"/>
    <property type="match status" value="1"/>
</dbReference>
<dbReference type="SUPFAM" id="SSF51430">
    <property type="entry name" value="NAD(P)-linked oxidoreductase"/>
    <property type="match status" value="1"/>
</dbReference>
<feature type="domain" description="NADP-dependent oxidoreductase" evidence="7">
    <location>
        <begin position="42"/>
        <end position="316"/>
    </location>
</feature>
<dbReference type="PANTHER" id="PTHR11732">
    <property type="entry name" value="ALDO/KETO REDUCTASE"/>
    <property type="match status" value="1"/>
</dbReference>
<gene>
    <name evidence="8" type="ORF">INT44_005443</name>
</gene>
<evidence type="ECO:0000256" key="5">
    <source>
        <dbReference type="PIRSR" id="PIRSR000097-2"/>
    </source>
</evidence>
<evidence type="ECO:0000256" key="1">
    <source>
        <dbReference type="ARBA" id="ARBA00007905"/>
    </source>
</evidence>
<dbReference type="AlphaFoldDB" id="A0A8H7Q9N3"/>
<name>A0A8H7Q9N3_9FUNG</name>
<feature type="active site" description="Proton donor" evidence="4">
    <location>
        <position position="75"/>
    </location>
</feature>
<dbReference type="Pfam" id="PF00248">
    <property type="entry name" value="Aldo_ket_red"/>
    <property type="match status" value="1"/>
</dbReference>
<dbReference type="PRINTS" id="PR00069">
    <property type="entry name" value="ALDKETRDTASE"/>
</dbReference>
<dbReference type="Gene3D" id="3.20.20.100">
    <property type="entry name" value="NADP-dependent oxidoreductase domain"/>
    <property type="match status" value="1"/>
</dbReference>
<evidence type="ECO:0000313" key="9">
    <source>
        <dbReference type="Proteomes" id="UP000612746"/>
    </source>
</evidence>
<dbReference type="OrthoDB" id="416253at2759"/>
<dbReference type="Proteomes" id="UP000612746">
    <property type="component" value="Unassembled WGS sequence"/>
</dbReference>
<comment type="similarity">
    <text evidence="1">Belongs to the aldo/keto reductase family.</text>
</comment>
<evidence type="ECO:0000256" key="4">
    <source>
        <dbReference type="PIRSR" id="PIRSR000097-1"/>
    </source>
</evidence>
<proteinExistence type="inferred from homology"/>
<evidence type="ECO:0000313" key="8">
    <source>
        <dbReference type="EMBL" id="KAG2187753.1"/>
    </source>
</evidence>
<dbReference type="PROSITE" id="PS00062">
    <property type="entry name" value="ALDOKETO_REDUCTASE_2"/>
    <property type="match status" value="1"/>
</dbReference>
<sequence>MSLGRTFSKCRPAQYSTNHKTLVLTFISLTLALNTGAKIPAVGLGTWLSEPDKVRQAVLYSLQNGYRHIDCAYIYQNEHEVGQAFSEAKVPREEVFVTGKLWNTHHRPEYVKPAVKASLKALQVEYLDLYLVHWPVSFVPVGKPEDTPVTPEKDYLFPQKNGNVDLEEVDPLKTWAAMEELVDAGLVKAIGLSNFNIAKIQHVLDNCRIRPSVLQVELHPALHQQELLDFCAKENIHVTAYSPLGNNIYGKDRTVDDPAIADVAKKLGKTPAQVCISWAVQHGTSVIPKSVTPSRITENFQDFVLDKEDYESVSSLGSRNRRYNDPGSEEWNCDIFGEK</sequence>
<evidence type="ECO:0000256" key="3">
    <source>
        <dbReference type="ARBA" id="ARBA00023002"/>
    </source>
</evidence>
<reference evidence="8" key="1">
    <citation type="submission" date="2020-12" db="EMBL/GenBank/DDBJ databases">
        <title>Metabolic potential, ecology and presence of endohyphal bacteria is reflected in genomic diversity of Mucoromycotina.</title>
        <authorList>
            <person name="Muszewska A."/>
            <person name="Okrasinska A."/>
            <person name="Steczkiewicz K."/>
            <person name="Drgas O."/>
            <person name="Orlowska M."/>
            <person name="Perlinska-Lenart U."/>
            <person name="Aleksandrzak-Piekarczyk T."/>
            <person name="Szatraj K."/>
            <person name="Zielenkiewicz U."/>
            <person name="Pilsyk S."/>
            <person name="Malc E."/>
            <person name="Mieczkowski P."/>
            <person name="Kruszewska J.S."/>
            <person name="Biernat P."/>
            <person name="Pawlowska J."/>
        </authorList>
    </citation>
    <scope>NUCLEOTIDE SEQUENCE</scope>
    <source>
        <strain evidence="8">WA0000051536</strain>
    </source>
</reference>
<dbReference type="InterPro" id="IPR036812">
    <property type="entry name" value="NAD(P)_OxRdtase_dom_sf"/>
</dbReference>
<dbReference type="InterPro" id="IPR023210">
    <property type="entry name" value="NADP_OxRdtase_dom"/>
</dbReference>
<dbReference type="InterPro" id="IPR018170">
    <property type="entry name" value="Aldo/ket_reductase_CS"/>
</dbReference>
<dbReference type="GO" id="GO:0016491">
    <property type="term" value="F:oxidoreductase activity"/>
    <property type="evidence" value="ECO:0007669"/>
    <property type="project" value="UniProtKB-KW"/>
</dbReference>
<comment type="caution">
    <text evidence="8">The sequence shown here is derived from an EMBL/GenBank/DDBJ whole genome shotgun (WGS) entry which is preliminary data.</text>
</comment>
<feature type="binding site" evidence="5">
    <location>
        <position position="133"/>
    </location>
    <ligand>
        <name>substrate</name>
    </ligand>
</feature>
<dbReference type="PROSITE" id="PS00798">
    <property type="entry name" value="ALDOKETO_REDUCTASE_1"/>
    <property type="match status" value="1"/>
</dbReference>
<evidence type="ECO:0000256" key="6">
    <source>
        <dbReference type="PIRSR" id="PIRSR000097-3"/>
    </source>
</evidence>
<dbReference type="EMBL" id="JAEPRA010000003">
    <property type="protein sequence ID" value="KAG2187753.1"/>
    <property type="molecule type" value="Genomic_DNA"/>
</dbReference>
<feature type="site" description="Lowers pKa of active site Tyr" evidence="6">
    <location>
        <position position="100"/>
    </location>
</feature>
<evidence type="ECO:0000256" key="2">
    <source>
        <dbReference type="ARBA" id="ARBA00022857"/>
    </source>
</evidence>
<dbReference type="PIRSF" id="PIRSF000097">
    <property type="entry name" value="AKR"/>
    <property type="match status" value="1"/>
</dbReference>
<keyword evidence="2" id="KW-0521">NADP</keyword>